<organism evidence="1">
    <name type="scientific">marine sediment metagenome</name>
    <dbReference type="NCBI Taxonomy" id="412755"/>
    <lineage>
        <taxon>unclassified sequences</taxon>
        <taxon>metagenomes</taxon>
        <taxon>ecological metagenomes</taxon>
    </lineage>
</organism>
<reference evidence="1" key="1">
    <citation type="journal article" date="2014" name="Front. Microbiol.">
        <title>High frequency of phylogenetically diverse reductive dehalogenase-homologous genes in deep subseafloor sedimentary metagenomes.</title>
        <authorList>
            <person name="Kawai M."/>
            <person name="Futagami T."/>
            <person name="Toyoda A."/>
            <person name="Takaki Y."/>
            <person name="Nishi S."/>
            <person name="Hori S."/>
            <person name="Arai W."/>
            <person name="Tsubouchi T."/>
            <person name="Morono Y."/>
            <person name="Uchiyama I."/>
            <person name="Ito T."/>
            <person name="Fujiyama A."/>
            <person name="Inagaki F."/>
            <person name="Takami H."/>
        </authorList>
    </citation>
    <scope>NUCLEOTIDE SEQUENCE</scope>
    <source>
        <strain evidence="1">Expedition CK06-06</strain>
    </source>
</reference>
<accession>X0VCP0</accession>
<sequence>MDSRDLEVKALEAANIAIKLATTETEVIELGESFSCFKDELADLVNKRRWELYNIGLASAIE</sequence>
<feature type="non-terminal residue" evidence="1">
    <location>
        <position position="62"/>
    </location>
</feature>
<dbReference type="AlphaFoldDB" id="X0VCP0"/>
<proteinExistence type="predicted"/>
<evidence type="ECO:0000313" key="1">
    <source>
        <dbReference type="EMBL" id="GAG16100.1"/>
    </source>
</evidence>
<comment type="caution">
    <text evidence="1">The sequence shown here is derived from an EMBL/GenBank/DDBJ whole genome shotgun (WGS) entry which is preliminary data.</text>
</comment>
<gene>
    <name evidence="1" type="ORF">S01H1_50542</name>
</gene>
<protein>
    <submittedName>
        <fullName evidence="1">Uncharacterized protein</fullName>
    </submittedName>
</protein>
<dbReference type="EMBL" id="BARS01032567">
    <property type="protein sequence ID" value="GAG16100.1"/>
    <property type="molecule type" value="Genomic_DNA"/>
</dbReference>
<name>X0VCP0_9ZZZZ</name>